<dbReference type="InterPro" id="IPR029058">
    <property type="entry name" value="AB_hydrolase_fold"/>
</dbReference>
<feature type="transmembrane region" description="Helical" evidence="2">
    <location>
        <begin position="105"/>
        <end position="128"/>
    </location>
</feature>
<name>A0A927G6T9_9MICO</name>
<organism evidence="4 5">
    <name type="scientific">Cellulosimicrobium arenosum</name>
    <dbReference type="NCBI Taxonomy" id="2708133"/>
    <lineage>
        <taxon>Bacteria</taxon>
        <taxon>Bacillati</taxon>
        <taxon>Actinomycetota</taxon>
        <taxon>Actinomycetes</taxon>
        <taxon>Micrococcales</taxon>
        <taxon>Promicromonosporaceae</taxon>
        <taxon>Cellulosimicrobium</taxon>
    </lineage>
</organism>
<dbReference type="Proteomes" id="UP000610846">
    <property type="component" value="Unassembled WGS sequence"/>
</dbReference>
<evidence type="ECO:0000313" key="4">
    <source>
        <dbReference type="EMBL" id="MBD8077778.1"/>
    </source>
</evidence>
<evidence type="ECO:0000259" key="3">
    <source>
        <dbReference type="Pfam" id="PF12695"/>
    </source>
</evidence>
<dbReference type="EMBL" id="JACYHB010000001">
    <property type="protein sequence ID" value="MBD8077778.1"/>
    <property type="molecule type" value="Genomic_DNA"/>
</dbReference>
<sequence>MTTPASDPTEEPTIAAEHRSPQDPARSRTVRPARTILLLVVALALLAAPAWVLATTGDVVRHQHWALGALLATSAGAGLVLVALTLRRARRRRDPCDAPERGRRVWSSIGEGACVVLLVGIAAAVVWVRPFPATDRALADLESSATVEVLETAGWVAFVPSDDAAATGLVYSPGARVDVRAAAHVLRPLAEAGYVVVALKEPLGIAVAWPGQSGTAIAGFDDVDRWAAGGHSLGGVVASSYAAGHEDVVGALLLHGSYPAGDISGADLQVTSVWGSRDGLTTPDAVEASRADLPGDATFVEVVGGVHGFFADYGPQPGDGTPTITRDDAQAQVVAASIDAMDRLAADRG</sequence>
<dbReference type="AlphaFoldDB" id="A0A927G6T9"/>
<evidence type="ECO:0000313" key="5">
    <source>
        <dbReference type="Proteomes" id="UP000610846"/>
    </source>
</evidence>
<feature type="transmembrane region" description="Helical" evidence="2">
    <location>
        <begin position="36"/>
        <end position="53"/>
    </location>
</feature>
<dbReference type="SUPFAM" id="SSF53474">
    <property type="entry name" value="alpha/beta-Hydrolases"/>
    <property type="match status" value="1"/>
</dbReference>
<feature type="transmembrane region" description="Helical" evidence="2">
    <location>
        <begin position="65"/>
        <end position="84"/>
    </location>
</feature>
<dbReference type="InterPro" id="IPR029059">
    <property type="entry name" value="AB_hydrolase_5"/>
</dbReference>
<evidence type="ECO:0000256" key="2">
    <source>
        <dbReference type="SAM" id="Phobius"/>
    </source>
</evidence>
<reference evidence="4" key="1">
    <citation type="journal article" date="2018" name="Curr. Microbiol.">
        <title>Cellulosimicrobium arenosum sp. nov., Isolated from Marine Sediment Sand.</title>
        <authorList>
            <person name="Oh M."/>
            <person name="Kim J.H."/>
            <person name="Yoon J.H."/>
            <person name="Schumann P."/>
            <person name="Kim W."/>
        </authorList>
    </citation>
    <scope>NUCLEOTIDE SEQUENCE</scope>
    <source>
        <strain evidence="4">KCTC 49039</strain>
    </source>
</reference>
<dbReference type="Gene3D" id="3.40.50.1820">
    <property type="entry name" value="alpha/beta hydrolase"/>
    <property type="match status" value="1"/>
</dbReference>
<dbReference type="GO" id="GO:0016787">
    <property type="term" value="F:hydrolase activity"/>
    <property type="evidence" value="ECO:0007669"/>
    <property type="project" value="UniProtKB-KW"/>
</dbReference>
<gene>
    <name evidence="4" type="ORF">IF651_01715</name>
</gene>
<keyword evidence="2" id="KW-0812">Transmembrane</keyword>
<comment type="caution">
    <text evidence="4">The sequence shown here is derived from an EMBL/GenBank/DDBJ whole genome shotgun (WGS) entry which is preliminary data.</text>
</comment>
<accession>A0A927G6T9</accession>
<feature type="region of interest" description="Disordered" evidence="1">
    <location>
        <begin position="1"/>
        <end position="28"/>
    </location>
</feature>
<feature type="domain" description="Alpha/beta hydrolase fold-5" evidence="3">
    <location>
        <begin position="169"/>
        <end position="328"/>
    </location>
</feature>
<evidence type="ECO:0000256" key="1">
    <source>
        <dbReference type="SAM" id="MobiDB-lite"/>
    </source>
</evidence>
<keyword evidence="4" id="KW-0378">Hydrolase</keyword>
<protein>
    <submittedName>
        <fullName evidence="4">Alpha/beta hydrolase</fullName>
    </submittedName>
</protein>
<keyword evidence="2" id="KW-1133">Transmembrane helix</keyword>
<dbReference type="RefSeq" id="WP_191827338.1">
    <property type="nucleotide sequence ID" value="NZ_JACYHB010000001.1"/>
</dbReference>
<keyword evidence="5" id="KW-1185">Reference proteome</keyword>
<keyword evidence="2" id="KW-0472">Membrane</keyword>
<proteinExistence type="predicted"/>
<dbReference type="Pfam" id="PF12695">
    <property type="entry name" value="Abhydrolase_5"/>
    <property type="match status" value="1"/>
</dbReference>
<reference evidence="4" key="2">
    <citation type="submission" date="2020-09" db="EMBL/GenBank/DDBJ databases">
        <authorList>
            <person name="Yu Y."/>
        </authorList>
    </citation>
    <scope>NUCLEOTIDE SEQUENCE</scope>
    <source>
        <strain evidence="4">KCTC 49039</strain>
    </source>
</reference>